<name>A0A6B8RG75_9BACL</name>
<evidence type="ECO:0000313" key="1">
    <source>
        <dbReference type="EMBL" id="QGQ94366.1"/>
    </source>
</evidence>
<reference evidence="2" key="1">
    <citation type="submission" date="2018-11" db="EMBL/GenBank/DDBJ databases">
        <title>Complete genome sequence of Paenibacillus sp. ML311-T8.</title>
        <authorList>
            <person name="Nam Y.-D."/>
            <person name="Kang J."/>
            <person name="Chung W.-H."/>
            <person name="Park Y.S."/>
        </authorList>
    </citation>
    <scope>NUCLEOTIDE SEQUENCE [LARGE SCALE GENOMIC DNA]</scope>
    <source>
        <strain evidence="2">ML311-T8</strain>
    </source>
</reference>
<gene>
    <name evidence="1" type="ORF">EHS13_05315</name>
</gene>
<proteinExistence type="predicted"/>
<dbReference type="EMBL" id="CP034235">
    <property type="protein sequence ID" value="QGQ94366.1"/>
    <property type="molecule type" value="Genomic_DNA"/>
</dbReference>
<keyword evidence="2" id="KW-1185">Reference proteome</keyword>
<evidence type="ECO:0000313" key="2">
    <source>
        <dbReference type="Proteomes" id="UP000426246"/>
    </source>
</evidence>
<accession>A0A6B8RG75</accession>
<dbReference type="Gene3D" id="3.40.50.11110">
    <property type="entry name" value="Sialyltransferase, C-terminal GT-B Rossman nucleotide-binding domain"/>
    <property type="match status" value="1"/>
</dbReference>
<organism evidence="1 2">
    <name type="scientific">Paenibacillus psychroresistens</name>
    <dbReference type="NCBI Taxonomy" id="1778678"/>
    <lineage>
        <taxon>Bacteria</taxon>
        <taxon>Bacillati</taxon>
        <taxon>Bacillota</taxon>
        <taxon>Bacilli</taxon>
        <taxon>Bacillales</taxon>
        <taxon>Paenibacillaceae</taxon>
        <taxon>Paenibacillus</taxon>
    </lineage>
</organism>
<dbReference type="Proteomes" id="UP000426246">
    <property type="component" value="Chromosome"/>
</dbReference>
<sequence>MIARLIKQGSEFEQCDILILDHFYEAVDFCKKTKQTGTWHKVMYFDDGMLDDYKLKLNPVEKYHFYHSWKHFLPAMMEDISMYSEVFLAHDFVAVEYAIMRKFSSEGKKVTIFEEGYSNYINNSTHETLIMKGLKRISPWLGLPGGYFGSLKWVDSVWVQRPQLIIEDLNNPIRFKAKPLPMQLTEFLQLPEIIEEMYILFPEIAEIDAHIQGAEVISVVLTESWHDEIPDRDLYVNQIVSKVNEIVQNEDSLIFIKQHPGENLPMQWDSKQIVLLPKQLPFELLYLIMKKHRLKKVNLFSFGSTAILNLYHLCKEDGSLDIYLFGESMSRTHYMALKFPRFCELATKFHVQFKIV</sequence>
<dbReference type="KEGG" id="ppsc:EHS13_05315"/>
<dbReference type="AlphaFoldDB" id="A0A6B8RG75"/>
<protein>
    <submittedName>
        <fullName evidence="1">Uncharacterized protein</fullName>
    </submittedName>
</protein>